<dbReference type="InterPro" id="IPR014001">
    <property type="entry name" value="Helicase_ATP-bd"/>
</dbReference>
<dbReference type="PROSITE" id="PS51192">
    <property type="entry name" value="HELICASE_ATP_BIND_1"/>
    <property type="match status" value="1"/>
</dbReference>
<dbReference type="EMBL" id="JBBNAG010000010">
    <property type="protein sequence ID" value="KAK9100172.1"/>
    <property type="molecule type" value="Genomic_DNA"/>
</dbReference>
<evidence type="ECO:0000256" key="4">
    <source>
        <dbReference type="ARBA" id="ARBA00022806"/>
    </source>
</evidence>
<evidence type="ECO:0000313" key="9">
    <source>
        <dbReference type="EMBL" id="KAK9100172.1"/>
    </source>
</evidence>
<proteinExistence type="predicted"/>
<protein>
    <submittedName>
        <fullName evidence="9">Uncharacterized protein</fullName>
    </submittedName>
</protein>
<dbReference type="Gene3D" id="3.40.50.300">
    <property type="entry name" value="P-loop containing nucleotide triphosphate hydrolases"/>
    <property type="match status" value="1"/>
</dbReference>
<dbReference type="SMART" id="SM00487">
    <property type="entry name" value="DEXDc"/>
    <property type="match status" value="1"/>
</dbReference>
<evidence type="ECO:0000256" key="1">
    <source>
        <dbReference type="ARBA" id="ARBA00004123"/>
    </source>
</evidence>
<dbReference type="GO" id="GO:0016787">
    <property type="term" value="F:hydrolase activity"/>
    <property type="evidence" value="ECO:0007669"/>
    <property type="project" value="UniProtKB-KW"/>
</dbReference>
<evidence type="ECO:0000259" key="8">
    <source>
        <dbReference type="PROSITE" id="PS51194"/>
    </source>
</evidence>
<keyword evidence="10" id="KW-1185">Reference proteome</keyword>
<evidence type="ECO:0000256" key="5">
    <source>
        <dbReference type="ARBA" id="ARBA00022840"/>
    </source>
</evidence>
<dbReference type="InterPro" id="IPR001650">
    <property type="entry name" value="Helicase_C-like"/>
</dbReference>
<dbReference type="GO" id="GO:0080188">
    <property type="term" value="P:gene silencing by siRNA-directed DNA methylation"/>
    <property type="evidence" value="ECO:0007669"/>
    <property type="project" value="InterPro"/>
</dbReference>
<evidence type="ECO:0000256" key="2">
    <source>
        <dbReference type="ARBA" id="ARBA00022741"/>
    </source>
</evidence>
<organism evidence="9 10">
    <name type="scientific">Stephania cephalantha</name>
    <dbReference type="NCBI Taxonomy" id="152367"/>
    <lineage>
        <taxon>Eukaryota</taxon>
        <taxon>Viridiplantae</taxon>
        <taxon>Streptophyta</taxon>
        <taxon>Embryophyta</taxon>
        <taxon>Tracheophyta</taxon>
        <taxon>Spermatophyta</taxon>
        <taxon>Magnoliopsida</taxon>
        <taxon>Ranunculales</taxon>
        <taxon>Menispermaceae</taxon>
        <taxon>Menispermoideae</taxon>
        <taxon>Cissampelideae</taxon>
        <taxon>Stephania</taxon>
    </lineage>
</organism>
<gene>
    <name evidence="9" type="ORF">Scep_023602</name>
</gene>
<dbReference type="PROSITE" id="PS51194">
    <property type="entry name" value="HELICASE_CTER"/>
    <property type="match status" value="1"/>
</dbReference>
<name>A0AAP0F0E8_9MAGN</name>
<dbReference type="InterPro" id="IPR049730">
    <property type="entry name" value="SNF2/RAD54-like_C"/>
</dbReference>
<dbReference type="CDD" id="cd18793">
    <property type="entry name" value="SF2_C_SNF"/>
    <property type="match status" value="1"/>
</dbReference>
<dbReference type="GO" id="GO:0004386">
    <property type="term" value="F:helicase activity"/>
    <property type="evidence" value="ECO:0007669"/>
    <property type="project" value="UniProtKB-KW"/>
</dbReference>
<dbReference type="SMART" id="SM00490">
    <property type="entry name" value="HELICc"/>
    <property type="match status" value="1"/>
</dbReference>
<keyword evidence="6" id="KW-0539">Nucleus</keyword>
<dbReference type="GO" id="GO:0005524">
    <property type="term" value="F:ATP binding"/>
    <property type="evidence" value="ECO:0007669"/>
    <property type="project" value="UniProtKB-KW"/>
</dbReference>
<dbReference type="Pfam" id="PF00176">
    <property type="entry name" value="SNF2-rel_dom"/>
    <property type="match status" value="1"/>
</dbReference>
<dbReference type="PANTHER" id="PTHR45821:SF1">
    <property type="entry name" value="ATP-DEPENDENT HELICASE FAMILY PROTEIN-RELATED"/>
    <property type="match status" value="1"/>
</dbReference>
<comment type="subcellular location">
    <subcellularLocation>
        <location evidence="1">Nucleus</location>
    </subcellularLocation>
</comment>
<dbReference type="Pfam" id="PF00271">
    <property type="entry name" value="Helicase_C"/>
    <property type="match status" value="1"/>
</dbReference>
<evidence type="ECO:0000256" key="6">
    <source>
        <dbReference type="ARBA" id="ARBA00023242"/>
    </source>
</evidence>
<dbReference type="InterPro" id="IPR044567">
    <property type="entry name" value="CLSY/DRD1"/>
</dbReference>
<evidence type="ECO:0000259" key="7">
    <source>
        <dbReference type="PROSITE" id="PS51192"/>
    </source>
</evidence>
<feature type="domain" description="Helicase C-terminal" evidence="8">
    <location>
        <begin position="630"/>
        <end position="795"/>
    </location>
</feature>
<keyword evidence="2" id="KW-0547">Nucleotide-binding</keyword>
<feature type="domain" description="Helicase ATP-binding" evidence="7">
    <location>
        <begin position="288"/>
        <end position="467"/>
    </location>
</feature>
<evidence type="ECO:0000256" key="3">
    <source>
        <dbReference type="ARBA" id="ARBA00022801"/>
    </source>
</evidence>
<keyword evidence="4" id="KW-0347">Helicase</keyword>
<comment type="caution">
    <text evidence="9">The sequence shown here is derived from an EMBL/GenBank/DDBJ whole genome shotgun (WGS) entry which is preliminary data.</text>
</comment>
<dbReference type="GO" id="GO:0005634">
    <property type="term" value="C:nucleus"/>
    <property type="evidence" value="ECO:0007669"/>
    <property type="project" value="UniProtKB-SubCell"/>
</dbReference>
<dbReference type="InterPro" id="IPR027417">
    <property type="entry name" value="P-loop_NTPase"/>
</dbReference>
<dbReference type="Proteomes" id="UP001419268">
    <property type="component" value="Unassembled WGS sequence"/>
</dbReference>
<sequence>MYASVAKDLESLFARQRKMLEPLLAQYSSTTDNFKGQTKTMPVHGKDQCQIVVISDSDEEVDKDVVIDCTAPYFEAMSEPIAGQDEWKAGSAGEERKRFNCEMETKEAGSKEQKCINSEIGTKEGKGIYVGIQDDLTSKKSSSNCDFDDGLGDIWREMTLALEISKDGPGEISSGVEQIEGEKEEDCAHSFVLKDDLGYVCRVCGVIQKSIESMLEYQWVKGTKTSRNYMSEHQPTKGGEQSEGNILSGVNVSDHHHNVSEAELFVHPRHMKQMKPHQIEGFKFLQKNLLSDEPGGCIMAHAPGSGKTFMIISFIQSFLAKYPNGRPLIILPKGIVSTWKNEFQRWQVQEIPCYDFYSLKANNRSQQLDVLKQWIDQKGILFLGYQQFSKIISDYVNDKIAAACHDILLTVPTLLILDEGHTPRNKESNVLCSLAKIQTPRKVVLSGTLFQNHVKEVFNILDLVRPKFLKMDSSQATRRRIMSRAQISSGKKLFKGNADASFFDIVEETLQNEADFKRKVTMIQDLREMTEKVLHYYRGDFLDELPGLVDITVFLNLTTKQKKSLENLEKLGRMESSAQESAIYLHPLLKEFSKSNAAEEKYSTFDEDELDNLLNRVDVKDGVKANFFLNLLDLCEAAEEKLLVFSQYRLPVKFLERLIMKTKGWSQGKEIFSISGESSPEHREWSTERFNTSADAKVFFGAIKACGEGISLVGASRLLILDVHMNPSVTRQAIGRAFRPGQTRKVHVYRLVASNSPEEQHHNVSFGKELTSKMWFEWSECSGNEDFKMKSVNVKDSEDAFWQRSSLRKDVKILYQR</sequence>
<keyword evidence="5" id="KW-0067">ATP-binding</keyword>
<keyword evidence="3" id="KW-0378">Hydrolase</keyword>
<evidence type="ECO:0000313" key="10">
    <source>
        <dbReference type="Proteomes" id="UP001419268"/>
    </source>
</evidence>
<dbReference type="SUPFAM" id="SSF52540">
    <property type="entry name" value="P-loop containing nucleoside triphosphate hydrolases"/>
    <property type="match status" value="2"/>
</dbReference>
<accession>A0AAP0F0E8</accession>
<dbReference type="AlphaFoldDB" id="A0AAP0F0E8"/>
<dbReference type="InterPro" id="IPR000330">
    <property type="entry name" value="SNF2_N"/>
</dbReference>
<dbReference type="Gene3D" id="3.40.50.10810">
    <property type="entry name" value="Tandem AAA-ATPase domain"/>
    <property type="match status" value="1"/>
</dbReference>
<dbReference type="PANTHER" id="PTHR45821">
    <property type="entry name" value="SNF2 DOMAIN-CONTAINING PROTEIN CLASSY 2-RELATED"/>
    <property type="match status" value="1"/>
</dbReference>
<dbReference type="InterPro" id="IPR038718">
    <property type="entry name" value="SNF2-like_sf"/>
</dbReference>
<reference evidence="9 10" key="1">
    <citation type="submission" date="2024-01" db="EMBL/GenBank/DDBJ databases">
        <title>Genome assemblies of Stephania.</title>
        <authorList>
            <person name="Yang L."/>
        </authorList>
    </citation>
    <scope>NUCLEOTIDE SEQUENCE [LARGE SCALE GENOMIC DNA]</scope>
    <source>
        <strain evidence="9">JXDWG</strain>
        <tissue evidence="9">Leaf</tissue>
    </source>
</reference>